<proteinExistence type="predicted"/>
<dbReference type="Proteomes" id="UP000030746">
    <property type="component" value="Unassembled WGS sequence"/>
</dbReference>
<feature type="domain" description="VWFA" evidence="2">
    <location>
        <begin position="242"/>
        <end position="421"/>
    </location>
</feature>
<dbReference type="STRING" id="225164.V3ZIZ7"/>
<dbReference type="EMBL" id="KB202283">
    <property type="protein sequence ID" value="ESO91278.1"/>
    <property type="molecule type" value="Genomic_DNA"/>
</dbReference>
<dbReference type="GeneID" id="20229957"/>
<dbReference type="PANTHER" id="PTHR10338:SF108">
    <property type="entry name" value="INTER-ALPHA-TRYPSIN INHIBITOR HEAVY CHAIN H4-LIKE PROTEIN"/>
    <property type="match status" value="1"/>
</dbReference>
<dbReference type="HOGENOM" id="CLU_008101_2_0_1"/>
<evidence type="ECO:0000259" key="2">
    <source>
        <dbReference type="PROSITE" id="PS50234"/>
    </source>
</evidence>
<dbReference type="Pfam" id="PF00092">
    <property type="entry name" value="VWA"/>
    <property type="match status" value="1"/>
</dbReference>
<organism evidence="4 5">
    <name type="scientific">Lottia gigantea</name>
    <name type="common">Giant owl limpet</name>
    <dbReference type="NCBI Taxonomy" id="225164"/>
    <lineage>
        <taxon>Eukaryota</taxon>
        <taxon>Metazoa</taxon>
        <taxon>Spiralia</taxon>
        <taxon>Lophotrochozoa</taxon>
        <taxon>Mollusca</taxon>
        <taxon>Gastropoda</taxon>
        <taxon>Patellogastropoda</taxon>
        <taxon>Lottioidea</taxon>
        <taxon>Lottiidae</taxon>
        <taxon>Lottia</taxon>
    </lineage>
</organism>
<dbReference type="PROSITE" id="PS51468">
    <property type="entry name" value="VIT"/>
    <property type="match status" value="1"/>
</dbReference>
<gene>
    <name evidence="4" type="ORF">LOTGIDRAFT_105230</name>
</gene>
<dbReference type="RefSeq" id="XP_009057978.1">
    <property type="nucleotide sequence ID" value="XM_009059730.1"/>
</dbReference>
<evidence type="ECO:0000256" key="1">
    <source>
        <dbReference type="SAM" id="MobiDB-lite"/>
    </source>
</evidence>
<feature type="region of interest" description="Disordered" evidence="1">
    <location>
        <begin position="554"/>
        <end position="577"/>
    </location>
</feature>
<dbReference type="PANTHER" id="PTHR10338">
    <property type="entry name" value="INTER-ALPHA-TRYPSIN INHIBITOR HEAVY CHAIN FAMILY MEMBER"/>
    <property type="match status" value="1"/>
</dbReference>
<feature type="non-terminal residue" evidence="4">
    <location>
        <position position="1"/>
    </location>
</feature>
<dbReference type="KEGG" id="lgi:LOTGIDRAFT_105230"/>
<dbReference type="InterPro" id="IPR050934">
    <property type="entry name" value="ITIH"/>
</dbReference>
<feature type="domain" description="VIT" evidence="3">
    <location>
        <begin position="1"/>
        <end position="114"/>
    </location>
</feature>
<dbReference type="PROSITE" id="PS50234">
    <property type="entry name" value="VWFA"/>
    <property type="match status" value="1"/>
</dbReference>
<dbReference type="CTD" id="20229957"/>
<dbReference type="SUPFAM" id="SSF53300">
    <property type="entry name" value="vWA-like"/>
    <property type="match status" value="1"/>
</dbReference>
<sequence>IENLYINTDIRYRFATTTVSSTISNPTYVTREIDMDVILPENAFISSFVMDIEGKEYQGHVEEKSTAKRKYLKAKKEGESAGHLAARPRDTNRFIVQVNIKAHKKVAFNLTYQEVLRRKKGYYDHTVYINPGEPVDDLRVNVNLVESRYITFLRVPPIRDDLLSSMDMSSMYLKELPNNVTAHISFHPTTQEQMNSNPWGISGMFSVLYDIERDFDAGDVLIIDGYFVHFFAPKLTYPLPKDILFILDTSVSMDFGKLDQLKSAMRVILNQLRPGDRFNILDFNTYSDFWNNEDMVPVNDVTLLKAMEQIDNLQTQGATDINEAMVKGVNFLYDHASEHNRSVVIFLTDGRSTVGETLDSEILKNIRDENRYHIPIYTLAFGAYADWPLMKKIAVQNEGFARRIYEEADSALQIQGFYDEVSTSMVTDLDFDYLDESVDRDTITSRKFSNYFNGSELLVAGRIANGSWEIPINVHGNTSLGEMELTLAAREEREEAREEFKGITEKMWAYLAIQDILRKRDGAIDEDEREDLKQQAIDLSLKYNLVTPVTSMVVTKPGDTDQSDQSDLISTHEGEGK</sequence>
<evidence type="ECO:0000313" key="4">
    <source>
        <dbReference type="EMBL" id="ESO91278.1"/>
    </source>
</evidence>
<dbReference type="Pfam" id="PF08487">
    <property type="entry name" value="VIT"/>
    <property type="match status" value="1"/>
</dbReference>
<dbReference type="SMART" id="SM00609">
    <property type="entry name" value="VIT"/>
    <property type="match status" value="1"/>
</dbReference>
<dbReference type="OrthoDB" id="299997at2759"/>
<dbReference type="SMART" id="SM00327">
    <property type="entry name" value="VWA"/>
    <property type="match status" value="1"/>
</dbReference>
<keyword evidence="5" id="KW-1185">Reference proteome</keyword>
<evidence type="ECO:0008006" key="6">
    <source>
        <dbReference type="Google" id="ProtNLM"/>
    </source>
</evidence>
<dbReference type="AlphaFoldDB" id="V3ZIZ7"/>
<dbReference type="InterPro" id="IPR036465">
    <property type="entry name" value="vWFA_dom_sf"/>
</dbReference>
<evidence type="ECO:0000313" key="5">
    <source>
        <dbReference type="Proteomes" id="UP000030746"/>
    </source>
</evidence>
<dbReference type="InterPro" id="IPR013694">
    <property type="entry name" value="VIT"/>
</dbReference>
<name>V3ZIZ7_LOTGI</name>
<evidence type="ECO:0000259" key="3">
    <source>
        <dbReference type="PROSITE" id="PS51468"/>
    </source>
</evidence>
<accession>V3ZIZ7</accession>
<dbReference type="InterPro" id="IPR002035">
    <property type="entry name" value="VWF_A"/>
</dbReference>
<dbReference type="OMA" id="NIDCRIT"/>
<protein>
    <recommendedName>
        <fullName evidence="6">VWFA domain-containing protein</fullName>
    </recommendedName>
</protein>
<reference evidence="4 5" key="1">
    <citation type="journal article" date="2013" name="Nature">
        <title>Insights into bilaterian evolution from three spiralian genomes.</title>
        <authorList>
            <person name="Simakov O."/>
            <person name="Marletaz F."/>
            <person name="Cho S.J."/>
            <person name="Edsinger-Gonzales E."/>
            <person name="Havlak P."/>
            <person name="Hellsten U."/>
            <person name="Kuo D.H."/>
            <person name="Larsson T."/>
            <person name="Lv J."/>
            <person name="Arendt D."/>
            <person name="Savage R."/>
            <person name="Osoegawa K."/>
            <person name="de Jong P."/>
            <person name="Grimwood J."/>
            <person name="Chapman J.A."/>
            <person name="Shapiro H."/>
            <person name="Aerts A."/>
            <person name="Otillar R.P."/>
            <person name="Terry A.Y."/>
            <person name="Boore J.L."/>
            <person name="Grigoriev I.V."/>
            <person name="Lindberg D.R."/>
            <person name="Seaver E.C."/>
            <person name="Weisblat D.A."/>
            <person name="Putnam N.H."/>
            <person name="Rokhsar D.S."/>
        </authorList>
    </citation>
    <scope>NUCLEOTIDE SEQUENCE [LARGE SCALE GENOMIC DNA]</scope>
</reference>
<dbReference type="Gene3D" id="3.40.50.410">
    <property type="entry name" value="von Willebrand factor, type A domain"/>
    <property type="match status" value="1"/>
</dbReference>